<sequence>MELYNIDFLATNLFSKKFNDYVSDSHSLSTEKIHSLSEKKKVSSDDRELLSKVLMDQYKGISEIKKVSDNIKSIKDSNT</sequence>
<evidence type="ECO:0000313" key="1">
    <source>
        <dbReference type="EMBL" id="SVB29594.1"/>
    </source>
</evidence>
<accession>A0A382CUV1</accession>
<name>A0A382CUV1_9ZZZZ</name>
<organism evidence="1">
    <name type="scientific">marine metagenome</name>
    <dbReference type="NCBI Taxonomy" id="408172"/>
    <lineage>
        <taxon>unclassified sequences</taxon>
        <taxon>metagenomes</taxon>
        <taxon>ecological metagenomes</taxon>
    </lineage>
</organism>
<reference evidence="1" key="1">
    <citation type="submission" date="2018-05" db="EMBL/GenBank/DDBJ databases">
        <authorList>
            <person name="Lanie J.A."/>
            <person name="Ng W.-L."/>
            <person name="Kazmierczak K.M."/>
            <person name="Andrzejewski T.M."/>
            <person name="Davidsen T.M."/>
            <person name="Wayne K.J."/>
            <person name="Tettelin H."/>
            <person name="Glass J.I."/>
            <person name="Rusch D."/>
            <person name="Podicherti R."/>
            <person name="Tsui H.-C.T."/>
            <person name="Winkler M.E."/>
        </authorList>
    </citation>
    <scope>NUCLEOTIDE SEQUENCE</scope>
</reference>
<proteinExistence type="predicted"/>
<feature type="non-terminal residue" evidence="1">
    <location>
        <position position="79"/>
    </location>
</feature>
<protein>
    <submittedName>
        <fullName evidence="1">Uncharacterized protein</fullName>
    </submittedName>
</protein>
<dbReference type="EMBL" id="UINC01036117">
    <property type="protein sequence ID" value="SVB29594.1"/>
    <property type="molecule type" value="Genomic_DNA"/>
</dbReference>
<gene>
    <name evidence="1" type="ORF">METZ01_LOCUS182448</name>
</gene>
<dbReference type="AlphaFoldDB" id="A0A382CUV1"/>